<comment type="caution">
    <text evidence="2">The sequence shown here is derived from an EMBL/GenBank/DDBJ whole genome shotgun (WGS) entry which is preliminary data.</text>
</comment>
<keyword evidence="1" id="KW-0472">Membrane</keyword>
<reference evidence="2 3" key="1">
    <citation type="journal article" date="2016" name="Nat. Commun.">
        <title>Thousands of microbial genomes shed light on interconnected biogeochemical processes in an aquifer system.</title>
        <authorList>
            <person name="Anantharaman K."/>
            <person name="Brown C.T."/>
            <person name="Hug L.A."/>
            <person name="Sharon I."/>
            <person name="Castelle C.J."/>
            <person name="Probst A.J."/>
            <person name="Thomas B.C."/>
            <person name="Singh A."/>
            <person name="Wilkins M.J."/>
            <person name="Karaoz U."/>
            <person name="Brodie E.L."/>
            <person name="Williams K.H."/>
            <person name="Hubbard S.S."/>
            <person name="Banfield J.F."/>
        </authorList>
    </citation>
    <scope>NUCLEOTIDE SEQUENCE [LARGE SCALE GENOMIC DNA]</scope>
</reference>
<evidence type="ECO:0000313" key="2">
    <source>
        <dbReference type="EMBL" id="OGY23132.1"/>
    </source>
</evidence>
<dbReference type="STRING" id="1802593.A2172_02000"/>
<keyword evidence="1" id="KW-1133">Transmembrane helix</keyword>
<gene>
    <name evidence="2" type="ORF">A2172_02000</name>
</gene>
<feature type="transmembrane region" description="Helical" evidence="1">
    <location>
        <begin position="121"/>
        <end position="144"/>
    </location>
</feature>
<dbReference type="Proteomes" id="UP000176631">
    <property type="component" value="Unassembled WGS sequence"/>
</dbReference>
<evidence type="ECO:0000313" key="3">
    <source>
        <dbReference type="Proteomes" id="UP000176631"/>
    </source>
</evidence>
<feature type="transmembrane region" description="Helical" evidence="1">
    <location>
        <begin position="79"/>
        <end position="100"/>
    </location>
</feature>
<evidence type="ECO:0000256" key="1">
    <source>
        <dbReference type="SAM" id="Phobius"/>
    </source>
</evidence>
<sequence>MLSTPHLLVGAAIARSIPNPAISLPAAFVSHFLLDMTPHWDGSPSAPYKKKVIGGAALDYALGATIIFLISRGYPNQPIILLGAFLATLPDFISILFRHVSRLGKIGILKKYHKYHLKIQVNVRFSIGVITSIATSLVALAFLAR</sequence>
<proteinExistence type="predicted"/>
<protein>
    <submittedName>
        <fullName evidence="2">Uncharacterized protein</fullName>
    </submittedName>
</protein>
<organism evidence="2 3">
    <name type="scientific">Candidatus Woykebacteria bacterium RBG_13_40_15</name>
    <dbReference type="NCBI Taxonomy" id="1802593"/>
    <lineage>
        <taxon>Bacteria</taxon>
        <taxon>Candidatus Woykeibacteriota</taxon>
    </lineage>
</organism>
<dbReference type="EMBL" id="MHCP01000028">
    <property type="protein sequence ID" value="OGY23132.1"/>
    <property type="molecule type" value="Genomic_DNA"/>
</dbReference>
<dbReference type="AlphaFoldDB" id="A0A1G1W604"/>
<feature type="transmembrane region" description="Helical" evidence="1">
    <location>
        <begin position="52"/>
        <end position="73"/>
    </location>
</feature>
<name>A0A1G1W604_9BACT</name>
<accession>A0A1G1W604</accession>
<keyword evidence="1" id="KW-0812">Transmembrane</keyword>